<evidence type="ECO:0000256" key="8">
    <source>
        <dbReference type="ARBA" id="ARBA00031345"/>
    </source>
</evidence>
<keyword evidence="7" id="KW-0472">Membrane</keyword>
<evidence type="ECO:0000256" key="7">
    <source>
        <dbReference type="ARBA" id="ARBA00023136"/>
    </source>
</evidence>
<dbReference type="GeneID" id="111249603"/>
<dbReference type="GO" id="GO:0006890">
    <property type="term" value="P:retrograde vesicle-mediated transport, Golgi to endoplasmic reticulum"/>
    <property type="evidence" value="ECO:0007669"/>
    <property type="project" value="TreeGrafter"/>
</dbReference>
<dbReference type="OMA" id="IPQLSVW"/>
<dbReference type="KEGG" id="vde:111249603"/>
<sequence>MAWILTEIVQQCLGFQSIEISILLLKYCLSALVQHSTTQKMKGAQNMELSAFAAPSFSATQWLNSLLDPLDPSESAIESTANEVSFKLQLFIHQLSLSLQDTAFQIHQRTGLLAKLQRDFEALRSEAIVKNGMILQELESNRSAQYLDLLDTIKTRMEEAQSALREADSWSILVSDVESLFQQHNLELLVERVTQLERSLDTLRSAPDFAQKSQTLERIKNRLEASMAPRLVSAVNSVMEEDAARWFILFGKIGLEKQALSYYQGCIKARLQELWSSQNHSNLKQVLLVFHRELTSECEKQLVFVGRHLSLGDVGARGVLAEMASDVLTAMEPPLQDAFENWLADQADVLESILDILGVQLQLAISLERVICLEEEAKFLPEVSKLAGTLFTFLGLAVSRYAQYQEQQIQRQLQTVQQPEDNFDLRALQESHQILRRNAEKLFTLLFSAETACNERTQSSCYPGFLDAASKLIRLFVDQCRKDLNTLLKIAAEADQLDHWDLVNEVLIRANCVATYKKSISELCTKVEVTISRIPYLKERYGVLSDLVSNLLTPSLRQRFKALQTSKPQLEWMHSLEKLEQETQHVGVRVVTSRVIEHVKAMPGALRSAESMPNFASSPLEYVTQIGQYLMTLPQYLDISQHLPSDDEHSIGASSTGGGSWMLELACREVSNITINEVMQLTYLPDTTCHQLATDLGYLCDVLDDLSFAEVTQPLQELKALLSCTTEEFAATSKGKPMQIVHMIKTARKIN</sequence>
<keyword evidence="5" id="KW-0653">Protein transport</keyword>
<dbReference type="FunCoup" id="A0A7M7JZ99">
    <property type="interactions" value="739"/>
</dbReference>
<evidence type="ECO:0000256" key="1">
    <source>
        <dbReference type="ARBA" id="ARBA00004395"/>
    </source>
</evidence>
<keyword evidence="10" id="KW-1185">Reference proteome</keyword>
<reference evidence="9" key="1">
    <citation type="submission" date="2021-01" db="UniProtKB">
        <authorList>
            <consortium name="EnsemblMetazoa"/>
        </authorList>
    </citation>
    <scope>IDENTIFICATION</scope>
</reference>
<keyword evidence="4" id="KW-0813">Transport</keyword>
<evidence type="ECO:0000256" key="5">
    <source>
        <dbReference type="ARBA" id="ARBA00022927"/>
    </source>
</evidence>
<dbReference type="PANTHER" id="PTHR21443">
    <property type="entry name" value="CONSERVED OLIGOMERIC GOLGI COMPLEX COMPONENT 7"/>
    <property type="match status" value="1"/>
</dbReference>
<dbReference type="Proteomes" id="UP000594260">
    <property type="component" value="Unplaced"/>
</dbReference>
<comment type="subcellular location">
    <subcellularLocation>
        <location evidence="1">Golgi apparatus membrane</location>
        <topology evidence="1">Peripheral membrane protein</topology>
    </subcellularLocation>
</comment>
<evidence type="ECO:0000313" key="10">
    <source>
        <dbReference type="Proteomes" id="UP000594260"/>
    </source>
</evidence>
<proteinExistence type="inferred from homology"/>
<keyword evidence="6" id="KW-0333">Golgi apparatus</keyword>
<evidence type="ECO:0000256" key="4">
    <source>
        <dbReference type="ARBA" id="ARBA00022448"/>
    </source>
</evidence>
<evidence type="ECO:0000256" key="2">
    <source>
        <dbReference type="ARBA" id="ARBA00005831"/>
    </source>
</evidence>
<dbReference type="PANTHER" id="PTHR21443:SF0">
    <property type="entry name" value="CONSERVED OLIGOMERIC GOLGI COMPLEX SUBUNIT 7"/>
    <property type="match status" value="1"/>
</dbReference>
<accession>A0A7M7JZ99</accession>
<dbReference type="Pfam" id="PF10191">
    <property type="entry name" value="COG7"/>
    <property type="match status" value="2"/>
</dbReference>
<dbReference type="OrthoDB" id="245173at2759"/>
<dbReference type="GO" id="GO:0007030">
    <property type="term" value="P:Golgi organization"/>
    <property type="evidence" value="ECO:0007669"/>
    <property type="project" value="TreeGrafter"/>
</dbReference>
<dbReference type="GO" id="GO:0017119">
    <property type="term" value="C:Golgi transport complex"/>
    <property type="evidence" value="ECO:0007669"/>
    <property type="project" value="InterPro"/>
</dbReference>
<dbReference type="InParanoid" id="A0A7M7JZ99"/>
<dbReference type="RefSeq" id="XP_022659390.1">
    <property type="nucleotide sequence ID" value="XM_022803655.1"/>
</dbReference>
<evidence type="ECO:0000256" key="3">
    <source>
        <dbReference type="ARBA" id="ARBA00020984"/>
    </source>
</evidence>
<comment type="similarity">
    <text evidence="2">Belongs to the COG7 family.</text>
</comment>
<protein>
    <recommendedName>
        <fullName evidence="3">Conserved oligomeric Golgi complex subunit 7</fullName>
    </recommendedName>
    <alternativeName>
        <fullName evidence="8">Component of oligomeric Golgi complex 7</fullName>
    </alternativeName>
</protein>
<dbReference type="CTD" id="91949"/>
<evidence type="ECO:0000256" key="6">
    <source>
        <dbReference type="ARBA" id="ARBA00023034"/>
    </source>
</evidence>
<evidence type="ECO:0000313" key="9">
    <source>
        <dbReference type="EnsemblMetazoa" id="XP_022659390"/>
    </source>
</evidence>
<dbReference type="EnsemblMetazoa" id="XM_022803655">
    <property type="protein sequence ID" value="XP_022659390"/>
    <property type="gene ID" value="LOC111249603"/>
</dbReference>
<organism evidence="9 10">
    <name type="scientific">Varroa destructor</name>
    <name type="common">Honeybee mite</name>
    <dbReference type="NCBI Taxonomy" id="109461"/>
    <lineage>
        <taxon>Eukaryota</taxon>
        <taxon>Metazoa</taxon>
        <taxon>Ecdysozoa</taxon>
        <taxon>Arthropoda</taxon>
        <taxon>Chelicerata</taxon>
        <taxon>Arachnida</taxon>
        <taxon>Acari</taxon>
        <taxon>Parasitiformes</taxon>
        <taxon>Mesostigmata</taxon>
        <taxon>Gamasina</taxon>
        <taxon>Dermanyssoidea</taxon>
        <taxon>Varroidae</taxon>
        <taxon>Varroa</taxon>
    </lineage>
</organism>
<dbReference type="GO" id="GO:0000139">
    <property type="term" value="C:Golgi membrane"/>
    <property type="evidence" value="ECO:0007669"/>
    <property type="project" value="UniProtKB-SubCell"/>
</dbReference>
<dbReference type="InterPro" id="IPR019335">
    <property type="entry name" value="COG7"/>
</dbReference>
<dbReference type="AlphaFoldDB" id="A0A7M7JZ99"/>
<dbReference type="GO" id="GO:0006886">
    <property type="term" value="P:intracellular protein transport"/>
    <property type="evidence" value="ECO:0007669"/>
    <property type="project" value="InterPro"/>
</dbReference>
<name>A0A7M7JZ99_VARDE</name>